<organism evidence="6 7">
    <name type="scientific">Pterulicium gracile</name>
    <dbReference type="NCBI Taxonomy" id="1884261"/>
    <lineage>
        <taxon>Eukaryota</taxon>
        <taxon>Fungi</taxon>
        <taxon>Dikarya</taxon>
        <taxon>Basidiomycota</taxon>
        <taxon>Agaricomycotina</taxon>
        <taxon>Agaricomycetes</taxon>
        <taxon>Agaricomycetidae</taxon>
        <taxon>Agaricales</taxon>
        <taxon>Pleurotineae</taxon>
        <taxon>Pterulaceae</taxon>
        <taxon>Pterulicium</taxon>
    </lineage>
</organism>
<evidence type="ECO:0000256" key="3">
    <source>
        <dbReference type="ARBA" id="ARBA00023242"/>
    </source>
</evidence>
<accession>A0A5C3QJ27</accession>
<keyword evidence="2" id="KW-0677">Repeat</keyword>
<feature type="repeat" description="RPEL" evidence="4">
    <location>
        <begin position="25"/>
        <end position="50"/>
    </location>
</feature>
<dbReference type="Pfam" id="PF02755">
    <property type="entry name" value="RPEL"/>
    <property type="match status" value="1"/>
</dbReference>
<dbReference type="Gene3D" id="6.10.150.10">
    <property type="match status" value="1"/>
</dbReference>
<keyword evidence="3" id="KW-0539">Nucleus</keyword>
<evidence type="ECO:0000256" key="5">
    <source>
        <dbReference type="SAM" id="MobiDB-lite"/>
    </source>
</evidence>
<dbReference type="AlphaFoldDB" id="A0A5C3QJ27"/>
<gene>
    <name evidence="6" type="ORF">BDV98DRAFT_567116</name>
</gene>
<dbReference type="InterPro" id="IPR043451">
    <property type="entry name" value="Myocardin-like"/>
</dbReference>
<evidence type="ECO:0000256" key="2">
    <source>
        <dbReference type="ARBA" id="ARBA00022737"/>
    </source>
</evidence>
<dbReference type="STRING" id="1884261.A0A5C3QJ27"/>
<proteinExistence type="predicted"/>
<reference evidence="6 7" key="1">
    <citation type="journal article" date="2019" name="Nat. Ecol. Evol.">
        <title>Megaphylogeny resolves global patterns of mushroom evolution.</title>
        <authorList>
            <person name="Varga T."/>
            <person name="Krizsan K."/>
            <person name="Foldi C."/>
            <person name="Dima B."/>
            <person name="Sanchez-Garcia M."/>
            <person name="Sanchez-Ramirez S."/>
            <person name="Szollosi G.J."/>
            <person name="Szarkandi J.G."/>
            <person name="Papp V."/>
            <person name="Albert L."/>
            <person name="Andreopoulos W."/>
            <person name="Angelini C."/>
            <person name="Antonin V."/>
            <person name="Barry K.W."/>
            <person name="Bougher N.L."/>
            <person name="Buchanan P."/>
            <person name="Buyck B."/>
            <person name="Bense V."/>
            <person name="Catcheside P."/>
            <person name="Chovatia M."/>
            <person name="Cooper J."/>
            <person name="Damon W."/>
            <person name="Desjardin D."/>
            <person name="Finy P."/>
            <person name="Geml J."/>
            <person name="Haridas S."/>
            <person name="Hughes K."/>
            <person name="Justo A."/>
            <person name="Karasinski D."/>
            <person name="Kautmanova I."/>
            <person name="Kiss B."/>
            <person name="Kocsube S."/>
            <person name="Kotiranta H."/>
            <person name="LaButti K.M."/>
            <person name="Lechner B.E."/>
            <person name="Liimatainen K."/>
            <person name="Lipzen A."/>
            <person name="Lukacs Z."/>
            <person name="Mihaltcheva S."/>
            <person name="Morgado L.N."/>
            <person name="Niskanen T."/>
            <person name="Noordeloos M.E."/>
            <person name="Ohm R.A."/>
            <person name="Ortiz-Santana B."/>
            <person name="Ovrebo C."/>
            <person name="Racz N."/>
            <person name="Riley R."/>
            <person name="Savchenko A."/>
            <person name="Shiryaev A."/>
            <person name="Soop K."/>
            <person name="Spirin V."/>
            <person name="Szebenyi C."/>
            <person name="Tomsovsky M."/>
            <person name="Tulloss R.E."/>
            <person name="Uehling J."/>
            <person name="Grigoriev I.V."/>
            <person name="Vagvolgyi C."/>
            <person name="Papp T."/>
            <person name="Martin F.M."/>
            <person name="Miettinen O."/>
            <person name="Hibbett D.S."/>
            <person name="Nagy L.G."/>
        </authorList>
    </citation>
    <scope>NUCLEOTIDE SEQUENCE [LARGE SCALE GENOMIC DNA]</scope>
    <source>
        <strain evidence="6 7">CBS 309.79</strain>
    </source>
</reference>
<dbReference type="GO" id="GO:0003713">
    <property type="term" value="F:transcription coactivator activity"/>
    <property type="evidence" value="ECO:0007669"/>
    <property type="project" value="TreeGrafter"/>
</dbReference>
<dbReference type="Proteomes" id="UP000305067">
    <property type="component" value="Unassembled WGS sequence"/>
</dbReference>
<evidence type="ECO:0000313" key="7">
    <source>
        <dbReference type="Proteomes" id="UP000305067"/>
    </source>
</evidence>
<evidence type="ECO:0000256" key="1">
    <source>
        <dbReference type="ARBA" id="ARBA00004123"/>
    </source>
</evidence>
<sequence length="99" mass="10953">MSESTTAAHPPVPVRKPSLDQDAVKALEKRLHDRPDKGELIGRNILKDDSMAPSLIAAAERLKRSQLENKLGHAIQQRPKPEELVKEGILKEDEVPSST</sequence>
<name>A0A5C3QJ27_9AGAR</name>
<keyword evidence="7" id="KW-1185">Reference proteome</keyword>
<evidence type="ECO:0000313" key="6">
    <source>
        <dbReference type="EMBL" id="TFL01537.1"/>
    </source>
</evidence>
<dbReference type="GO" id="GO:0005634">
    <property type="term" value="C:nucleus"/>
    <property type="evidence" value="ECO:0007669"/>
    <property type="project" value="UniProtKB-SubCell"/>
</dbReference>
<protein>
    <recommendedName>
        <fullName evidence="8">RPEL repeat protein</fullName>
    </recommendedName>
</protein>
<dbReference type="OrthoDB" id="197676at2759"/>
<dbReference type="PANTHER" id="PTHR22793:SF12">
    <property type="entry name" value="MYOCARDIN-RELATED TRANSCRIPTION FACTOR, ISOFORM H"/>
    <property type="match status" value="1"/>
</dbReference>
<dbReference type="GO" id="GO:0045944">
    <property type="term" value="P:positive regulation of transcription by RNA polymerase II"/>
    <property type="evidence" value="ECO:0007669"/>
    <property type="project" value="TreeGrafter"/>
</dbReference>
<dbReference type="SMART" id="SM00707">
    <property type="entry name" value="RPEL"/>
    <property type="match status" value="2"/>
</dbReference>
<dbReference type="PANTHER" id="PTHR22793">
    <property type="entry name" value="MYOCARDIN-RELATED TRANSCRIPTION FACTOR-RELATED"/>
    <property type="match status" value="1"/>
</dbReference>
<comment type="subcellular location">
    <subcellularLocation>
        <location evidence="1">Nucleus</location>
    </subcellularLocation>
</comment>
<dbReference type="PROSITE" id="PS51073">
    <property type="entry name" value="RPEL"/>
    <property type="match status" value="2"/>
</dbReference>
<dbReference type="EMBL" id="ML178824">
    <property type="protein sequence ID" value="TFL01537.1"/>
    <property type="molecule type" value="Genomic_DNA"/>
</dbReference>
<feature type="region of interest" description="Disordered" evidence="5">
    <location>
        <begin position="1"/>
        <end position="21"/>
    </location>
</feature>
<evidence type="ECO:0000256" key="4">
    <source>
        <dbReference type="PROSITE-ProRule" id="PRU00401"/>
    </source>
</evidence>
<feature type="repeat" description="RPEL" evidence="4">
    <location>
        <begin position="69"/>
        <end position="94"/>
    </location>
</feature>
<dbReference type="InterPro" id="IPR004018">
    <property type="entry name" value="RPEL_repeat"/>
</dbReference>
<evidence type="ECO:0008006" key="8">
    <source>
        <dbReference type="Google" id="ProtNLM"/>
    </source>
</evidence>